<comment type="caution">
    <text evidence="2">The sequence shown here is derived from an EMBL/GenBank/DDBJ whole genome shotgun (WGS) entry which is preliminary data.</text>
</comment>
<organism evidence="2 3">
    <name type="scientific">Novosphingobium beihaiensis</name>
    <dbReference type="NCBI Taxonomy" id="2930389"/>
    <lineage>
        <taxon>Bacteria</taxon>
        <taxon>Pseudomonadati</taxon>
        <taxon>Pseudomonadota</taxon>
        <taxon>Alphaproteobacteria</taxon>
        <taxon>Sphingomonadales</taxon>
        <taxon>Sphingomonadaceae</taxon>
        <taxon>Novosphingobium</taxon>
    </lineage>
</organism>
<name>A0ABT0BN30_9SPHN</name>
<evidence type="ECO:0000313" key="3">
    <source>
        <dbReference type="Proteomes" id="UP001202281"/>
    </source>
</evidence>
<dbReference type="RefSeq" id="WP_243918858.1">
    <property type="nucleotide sequence ID" value="NZ_JALHLG010000005.1"/>
</dbReference>
<dbReference type="Proteomes" id="UP001202281">
    <property type="component" value="Unassembled WGS sequence"/>
</dbReference>
<keyword evidence="3" id="KW-1185">Reference proteome</keyword>
<feature type="coiled-coil region" evidence="1">
    <location>
        <begin position="6"/>
        <end position="40"/>
    </location>
</feature>
<keyword evidence="1" id="KW-0175">Coiled coil</keyword>
<proteinExistence type="predicted"/>
<gene>
    <name evidence="2" type="ORF">MTR66_06445</name>
</gene>
<evidence type="ECO:0000256" key="1">
    <source>
        <dbReference type="SAM" id="Coils"/>
    </source>
</evidence>
<evidence type="ECO:0008006" key="4">
    <source>
        <dbReference type="Google" id="ProtNLM"/>
    </source>
</evidence>
<reference evidence="2 3" key="1">
    <citation type="submission" date="2022-04" db="EMBL/GenBank/DDBJ databases">
        <title>Identification of a novel bacterium isolated from mangrove sediments.</title>
        <authorList>
            <person name="Pan X."/>
        </authorList>
    </citation>
    <scope>NUCLEOTIDE SEQUENCE [LARGE SCALE GENOMIC DNA]</scope>
    <source>
        <strain evidence="2 3">B2638</strain>
    </source>
</reference>
<sequence>MEDASIVHAVERIEAALARIETASREQAELQSRHSQLKAAVSRSLENLDKLIESQPR</sequence>
<protein>
    <recommendedName>
        <fullName evidence="4">DUF904 domain-containing protein</fullName>
    </recommendedName>
</protein>
<accession>A0ABT0BN30</accession>
<dbReference type="EMBL" id="JALHLG010000005">
    <property type="protein sequence ID" value="MCJ2186455.1"/>
    <property type="molecule type" value="Genomic_DNA"/>
</dbReference>
<evidence type="ECO:0000313" key="2">
    <source>
        <dbReference type="EMBL" id="MCJ2186455.1"/>
    </source>
</evidence>